<feature type="domain" description="AB hydrolase-1" evidence="1">
    <location>
        <begin position="42"/>
        <end position="261"/>
    </location>
</feature>
<dbReference type="Proteomes" id="UP000199002">
    <property type="component" value="Unassembled WGS sequence"/>
</dbReference>
<reference evidence="3" key="1">
    <citation type="submission" date="2016-10" db="EMBL/GenBank/DDBJ databases">
        <authorList>
            <person name="Varghese N."/>
            <person name="Submissions S."/>
        </authorList>
    </citation>
    <scope>NUCLEOTIDE SEQUENCE [LARGE SCALE GENOMIC DNA]</scope>
    <source>
        <strain evidence="3">DSM 25157</strain>
    </source>
</reference>
<proteinExistence type="predicted"/>
<gene>
    <name evidence="2" type="ORF">SAMN05421875_11088</name>
</gene>
<protein>
    <submittedName>
        <fullName evidence="2">Exosortase A system-associated hydrolase 1</fullName>
    </submittedName>
</protein>
<organism evidence="2 3">
    <name type="scientific">Acidovorax soli</name>
    <dbReference type="NCBI Taxonomy" id="592050"/>
    <lineage>
        <taxon>Bacteria</taxon>
        <taxon>Pseudomonadati</taxon>
        <taxon>Pseudomonadota</taxon>
        <taxon>Betaproteobacteria</taxon>
        <taxon>Burkholderiales</taxon>
        <taxon>Comamonadaceae</taxon>
        <taxon>Acidovorax</taxon>
    </lineage>
</organism>
<dbReference type="Pfam" id="PF12697">
    <property type="entry name" value="Abhydrolase_6"/>
    <property type="match status" value="1"/>
</dbReference>
<dbReference type="STRING" id="592050.SAMN05421875_11088"/>
<dbReference type="InterPro" id="IPR017531">
    <property type="entry name" value="Hydrolase-1_PEP"/>
</dbReference>
<dbReference type="InterPro" id="IPR000073">
    <property type="entry name" value="AB_hydrolase_1"/>
</dbReference>
<dbReference type="SUPFAM" id="SSF53474">
    <property type="entry name" value="alpha/beta-Hydrolases"/>
    <property type="match status" value="1"/>
</dbReference>
<dbReference type="RefSeq" id="WP_092698040.1">
    <property type="nucleotide sequence ID" value="NZ_CAXIQW010000042.1"/>
</dbReference>
<sequence>MNCQEQPLVIPGPHAQDMLGIVSLPAPGTPQSTTGVVIVVGGAQYRAGSHRQFVQLARFLAAAGYPVLRFDFPGMGDSPGDPVPFEDSAPHIAAAIDALCSHPVKVDRAVLWGLCDGASASLLYLQARHDPRVTGLVLLNPWVRSDAGLARAQVKHYYRQRLLEPAFWRKLVAGGVGWQALRGLGRNLRTMRQESPQTITFQERMAQGWQAFPGSILLLLSERDLTALEFVEHANTSSGWIGWSRKAALIRHTLPLADHTCSAPQSQQSVQALVRDWLDALVRPST</sequence>
<keyword evidence="3" id="KW-1185">Reference proteome</keyword>
<dbReference type="GeneID" id="34232621"/>
<dbReference type="Gene3D" id="3.40.50.1820">
    <property type="entry name" value="alpha/beta hydrolase"/>
    <property type="match status" value="1"/>
</dbReference>
<evidence type="ECO:0000313" key="3">
    <source>
        <dbReference type="Proteomes" id="UP000199002"/>
    </source>
</evidence>
<dbReference type="EMBL" id="FNQJ01000010">
    <property type="protein sequence ID" value="SEA35557.1"/>
    <property type="molecule type" value="Genomic_DNA"/>
</dbReference>
<accession>A0A1H4AI67</accession>
<dbReference type="InterPro" id="IPR029058">
    <property type="entry name" value="AB_hydrolase_fold"/>
</dbReference>
<evidence type="ECO:0000259" key="1">
    <source>
        <dbReference type="Pfam" id="PF12697"/>
    </source>
</evidence>
<dbReference type="GO" id="GO:0016787">
    <property type="term" value="F:hydrolase activity"/>
    <property type="evidence" value="ECO:0007669"/>
    <property type="project" value="UniProtKB-KW"/>
</dbReference>
<dbReference type="NCBIfam" id="TIGR03100">
    <property type="entry name" value="hydr1_PEP"/>
    <property type="match status" value="1"/>
</dbReference>
<evidence type="ECO:0000313" key="2">
    <source>
        <dbReference type="EMBL" id="SEA35557.1"/>
    </source>
</evidence>
<dbReference type="AlphaFoldDB" id="A0A1H4AI67"/>
<name>A0A1H4AI67_9BURK</name>
<keyword evidence="2" id="KW-0378">Hydrolase</keyword>